<feature type="domain" description="Ig-like" evidence="5">
    <location>
        <begin position="419"/>
        <end position="521"/>
    </location>
</feature>
<feature type="compositionally biased region" description="Gly residues" evidence="4">
    <location>
        <begin position="707"/>
        <end position="722"/>
    </location>
</feature>
<dbReference type="InterPro" id="IPR013783">
    <property type="entry name" value="Ig-like_fold"/>
</dbReference>
<dbReference type="PROSITE" id="PS50835">
    <property type="entry name" value="IG_LIKE"/>
    <property type="match status" value="8"/>
</dbReference>
<keyword evidence="3" id="KW-0393">Immunoglobulin domain</keyword>
<feature type="region of interest" description="Disordered" evidence="4">
    <location>
        <begin position="1591"/>
        <end position="1722"/>
    </location>
</feature>
<keyword evidence="7" id="KW-1185">Reference proteome</keyword>
<dbReference type="SMART" id="SM00409">
    <property type="entry name" value="IG"/>
    <property type="match status" value="8"/>
</dbReference>
<dbReference type="STRING" id="568069.A0A1J1IKM0"/>
<dbReference type="SMART" id="SM00408">
    <property type="entry name" value="IGc2"/>
    <property type="match status" value="9"/>
</dbReference>
<organism evidence="6 7">
    <name type="scientific">Clunio marinus</name>
    <dbReference type="NCBI Taxonomy" id="568069"/>
    <lineage>
        <taxon>Eukaryota</taxon>
        <taxon>Metazoa</taxon>
        <taxon>Ecdysozoa</taxon>
        <taxon>Arthropoda</taxon>
        <taxon>Hexapoda</taxon>
        <taxon>Insecta</taxon>
        <taxon>Pterygota</taxon>
        <taxon>Neoptera</taxon>
        <taxon>Endopterygota</taxon>
        <taxon>Diptera</taxon>
        <taxon>Nematocera</taxon>
        <taxon>Chironomoidea</taxon>
        <taxon>Chironomidae</taxon>
        <taxon>Clunio</taxon>
    </lineage>
</organism>
<feature type="region of interest" description="Disordered" evidence="4">
    <location>
        <begin position="355"/>
        <end position="382"/>
    </location>
</feature>
<evidence type="ECO:0000256" key="2">
    <source>
        <dbReference type="ARBA" id="ARBA00023157"/>
    </source>
</evidence>
<name>A0A1J1IKM0_9DIPT</name>
<evidence type="ECO:0000256" key="1">
    <source>
        <dbReference type="ARBA" id="ARBA00022737"/>
    </source>
</evidence>
<feature type="compositionally biased region" description="Basic and acidic residues" evidence="4">
    <location>
        <begin position="728"/>
        <end position="739"/>
    </location>
</feature>
<dbReference type="FunFam" id="2.60.40.10:FF:000107">
    <property type="entry name" value="Myosin, light chain kinase a"/>
    <property type="match status" value="2"/>
</dbReference>
<proteinExistence type="predicted"/>
<feature type="region of interest" description="Disordered" evidence="4">
    <location>
        <begin position="31"/>
        <end position="70"/>
    </location>
</feature>
<feature type="compositionally biased region" description="Acidic residues" evidence="4">
    <location>
        <begin position="740"/>
        <end position="750"/>
    </location>
</feature>
<feature type="region of interest" description="Disordered" evidence="4">
    <location>
        <begin position="673"/>
        <end position="759"/>
    </location>
</feature>
<dbReference type="InterPro" id="IPR003598">
    <property type="entry name" value="Ig_sub2"/>
</dbReference>
<feature type="domain" description="Ig-like" evidence="5">
    <location>
        <begin position="1364"/>
        <end position="1465"/>
    </location>
</feature>
<feature type="compositionally biased region" description="Basic residues" evidence="4">
    <location>
        <begin position="364"/>
        <end position="377"/>
    </location>
</feature>
<feature type="region of interest" description="Disordered" evidence="4">
    <location>
        <begin position="1972"/>
        <end position="1992"/>
    </location>
</feature>
<dbReference type="PANTHER" id="PTHR13817">
    <property type="entry name" value="TITIN"/>
    <property type="match status" value="1"/>
</dbReference>
<dbReference type="FunFam" id="2.60.40.10:FF:000032">
    <property type="entry name" value="palladin isoform X1"/>
    <property type="match status" value="5"/>
</dbReference>
<accession>A0A1J1IKM0</accession>
<feature type="compositionally biased region" description="Basic and acidic residues" evidence="4">
    <location>
        <begin position="1617"/>
        <end position="1629"/>
    </location>
</feature>
<dbReference type="InterPro" id="IPR007110">
    <property type="entry name" value="Ig-like_dom"/>
</dbReference>
<evidence type="ECO:0000256" key="4">
    <source>
        <dbReference type="SAM" id="MobiDB-lite"/>
    </source>
</evidence>
<evidence type="ECO:0000313" key="7">
    <source>
        <dbReference type="Proteomes" id="UP000183832"/>
    </source>
</evidence>
<keyword evidence="2" id="KW-1015">Disulfide bond</keyword>
<dbReference type="InterPro" id="IPR036179">
    <property type="entry name" value="Ig-like_dom_sf"/>
</dbReference>
<feature type="domain" description="Ig-like" evidence="5">
    <location>
        <begin position="536"/>
        <end position="629"/>
    </location>
</feature>
<reference evidence="6 7" key="1">
    <citation type="submission" date="2015-04" db="EMBL/GenBank/DDBJ databases">
        <authorList>
            <person name="Syromyatnikov M.Y."/>
            <person name="Popov V.N."/>
        </authorList>
    </citation>
    <scope>NUCLEOTIDE SEQUENCE [LARGE SCALE GENOMIC DNA]</scope>
</reference>
<feature type="domain" description="Ig-like" evidence="5">
    <location>
        <begin position="1745"/>
        <end position="1830"/>
    </location>
</feature>
<feature type="region of interest" description="Disordered" evidence="4">
    <location>
        <begin position="1003"/>
        <end position="1026"/>
    </location>
</feature>
<feature type="domain" description="Ig-like" evidence="5">
    <location>
        <begin position="89"/>
        <end position="176"/>
    </location>
</feature>
<keyword evidence="1" id="KW-0677">Repeat</keyword>
<feature type="domain" description="Ig-like" evidence="5">
    <location>
        <begin position="776"/>
        <end position="873"/>
    </location>
</feature>
<feature type="compositionally biased region" description="Pro residues" evidence="4">
    <location>
        <begin position="1671"/>
        <end position="1700"/>
    </location>
</feature>
<sequence length="1992" mass="227082">MEEIDPSYEIDASLWMKVADINECDLKPAMKEVVGGGENPSVQQERKKAVKAEEKEDEEDSGFQELVSVRSEKERDQEFREYIRELCRPSIVSYLPDRIAPKGSNVRLTCTVQGNNIQSRWMKDDVILERTQRIQTRTDGEIHTLEISEINEKDAGVYTAVFKNRAGEVETSSRVKVYDGKLHEPDHIDIALVKDYYDHSLGGLVIEAHVHGLPLPTVKFYRDGHLLHARKNKIVFFIDNKEIFQCLMVRPDASVSGMYTILAENKAGKKRFDHHVDFVTKYPLIHLPGMRHADKKLDDFVEGMLNKLPKPQPEIQTNNEAVQEQINEVENVVDTLKPKPPKAEEIIEALNAVTTETTEETHTHARKHKSKKHRSKATKKEPKIDADLVDDQEDEIEVDESESIEEHYKRKFSTVVHEPYESETFRIYNSKNSLWFSGKLRNQTAIEGTSIKLICAVSGPLPIIKWFKNEKPVPWSATIRNYSGDGLGHVIMDNIARSDAGTYTCTAKNAFSEVSTEAAIKVISKSIVPVTDTSKPTFTRVLGEFYHNVENDLILDAHVRGVPEPKVIWYKDGIAMKKEDDDRFDFLSDHDGGYQFRIHKPVQSDSGLYACEAINKTGKAKITHKVNFTELERHTHPMFVYHKESFWQPTLRMSIEPEPVIEKSVDYSSEIVQASGNSGSDQSISVGSSGNGGDGNKETSGNEEQSGNGGDFGSSAPGGDGNQDGDDNEKRKENSFDKDQNEEENAEKDEEEQKKEKKLERKPIVRRRRFDGPVEPLLIRDSIKKIEFAVTLKDIIAPSGSNLRLCCQIKGPAPKATWLKNGKPIEQSPKLRILPKEGWGIITIANAVPSDSGLYKCCVANTFNSIETEATVTVYDVEEVAVKPTFTRITDYYRQEVDDLIIEVQVRGVPTPKLKWLRDGVKLDVKNNEKFFVMREPEGIYKLCIHDPQRIDSGRFIVEASNKAGKEEIRKMIRFVGKEHYKYLPGICHADPKKPHEETTEEIVEESNEVTPPKVVENDEPEMDKWGNLIPKKEKKLRLREKVFLPPTAEELATDSIVMQQVRNHIEFESELKNQAVKVGTKVKLLCTVVGTNPVLKWFKNDEELEFAPPKIKNTSSGTFGSVTFLAVSERDSGVYKCIASNDVCEASSECTLTVLPAQDPNWIKPTFTRNLKEYYDQKANDLVLEVHVRGYPRPTLIWNKDGLEIEKGNDKYFGTRHPDGVYRLNIHDPMIKDSGRYGCTAVNEAGSEDFKYYLRVQRKEEYIHTAGLYHADPTKFAKYKDEEERKRQERMNFRPKTKVTTEDKAVESLQHDHIKVTNAVVKLDMPSSEEASLDSKETEIVINEEEITKKKRNWLEGAPEGIPEPVQEEKKKSKYQLEFLTNLDNRTGVENTSVKLFCQISGPRPEVHWLHNGSPVEYNDDVKNVSNENVAALSFAKAKPSHSGEYTCIVKNRECRIETTCTLTVLEVPKPIDKGIAPHYPFGIKHSFNSQTDELIIEVVIRGTPRLFLKWYKDARELENDDKYLMSRDGEIYKLFVHKPTFRDSGIYLVQCENSYGMEFLKYVIEFERKDEPIVSGFIYHADLTKTKKYQENEEKKRQERMAYRPPPLPQSEPVETEKASEVEKENVDENLVEGESEYETTESEYDEDGELIEKERRKKVKAPRVVKEPTPPPPKEPTPPPKDPTPPPKEPTPPPPKEPSAESIEATSTSVNEEKEMEKSSEISHYVFRAHRIVDFRKNAETPLEIVKRLLNIIVKVGSKFKLSCCVSEGDPRIKTVWTKDDEPITMDSRIISNATEDGMVTLEVKQVTFEDAGHYKVVVKTKKGDISSSCEVKVYGDEVKPADDIPPTLLVPMTGMYRPIYNDVVIEISVRGNPKPTMQWTFAKDGLPIDPWKQYQKYQIKHDEINGHYTQKLIISDPNTYRDNGKYMVRVENRAGSVVFTYMLDFEGKKPEPKRKRMDEIVIINEVPRINPKPKSPTPPPGNSIIHNY</sequence>
<dbReference type="SUPFAM" id="SSF48726">
    <property type="entry name" value="Immunoglobulin"/>
    <property type="match status" value="12"/>
</dbReference>
<dbReference type="CDD" id="cd00096">
    <property type="entry name" value="Ig"/>
    <property type="match status" value="4"/>
</dbReference>
<dbReference type="InterPro" id="IPR013098">
    <property type="entry name" value="Ig_I-set"/>
</dbReference>
<protein>
    <submittedName>
        <fullName evidence="6">CLUMA_CG014037, isoform A</fullName>
    </submittedName>
</protein>
<dbReference type="Gene3D" id="2.60.40.10">
    <property type="entry name" value="Immunoglobulins"/>
    <property type="match status" value="12"/>
</dbReference>
<feature type="compositionally biased region" description="Low complexity" evidence="4">
    <location>
        <begin position="678"/>
        <end position="688"/>
    </location>
</feature>
<dbReference type="Pfam" id="PF07679">
    <property type="entry name" value="I-set"/>
    <property type="match status" value="11"/>
</dbReference>
<gene>
    <name evidence="6" type="ORF">CLUMA_CG014037</name>
</gene>
<feature type="domain" description="Ig-like" evidence="5">
    <location>
        <begin position="1047"/>
        <end position="1154"/>
    </location>
</feature>
<feature type="compositionally biased region" description="Acidic residues" evidence="4">
    <location>
        <begin position="1630"/>
        <end position="1652"/>
    </location>
</feature>
<feature type="compositionally biased region" description="Basic and acidic residues" evidence="4">
    <location>
        <begin position="1591"/>
        <end position="1604"/>
    </location>
</feature>
<evidence type="ECO:0000256" key="3">
    <source>
        <dbReference type="ARBA" id="ARBA00023319"/>
    </source>
</evidence>
<feature type="compositionally biased region" description="Basic and acidic residues" evidence="4">
    <location>
        <begin position="44"/>
        <end position="54"/>
    </location>
</feature>
<evidence type="ECO:0000259" key="5">
    <source>
        <dbReference type="PROSITE" id="PS50835"/>
    </source>
</evidence>
<evidence type="ECO:0000313" key="6">
    <source>
        <dbReference type="EMBL" id="CRL00783.1"/>
    </source>
</evidence>
<dbReference type="PANTHER" id="PTHR13817:SF164">
    <property type="entry name" value="ZORMIN, ISOFORM J"/>
    <property type="match status" value="1"/>
</dbReference>
<dbReference type="InterPro" id="IPR003599">
    <property type="entry name" value="Ig_sub"/>
</dbReference>
<feature type="domain" description="Ig-like" evidence="5">
    <location>
        <begin position="1166"/>
        <end position="1258"/>
    </location>
</feature>
<dbReference type="EMBL" id="CVRI01000054">
    <property type="protein sequence ID" value="CRL00783.1"/>
    <property type="molecule type" value="Genomic_DNA"/>
</dbReference>
<dbReference type="OrthoDB" id="6070751at2759"/>
<dbReference type="InterPro" id="IPR050964">
    <property type="entry name" value="Striated_Muscle_Regulatory"/>
</dbReference>
<dbReference type="Proteomes" id="UP000183832">
    <property type="component" value="Unassembled WGS sequence"/>
</dbReference>